<dbReference type="AlphaFoldDB" id="H1HNK1"/>
<proteinExistence type="predicted"/>
<organism evidence="1 2">
    <name type="scientific">Segatella maculosa OT 289</name>
    <dbReference type="NCBI Taxonomy" id="999422"/>
    <lineage>
        <taxon>Bacteria</taxon>
        <taxon>Pseudomonadati</taxon>
        <taxon>Bacteroidota</taxon>
        <taxon>Bacteroidia</taxon>
        <taxon>Bacteroidales</taxon>
        <taxon>Prevotellaceae</taxon>
        <taxon>Segatella</taxon>
    </lineage>
</organism>
<reference evidence="1 2" key="1">
    <citation type="submission" date="2011-12" db="EMBL/GenBank/DDBJ databases">
        <title>The Genome Sequence of Prevotella maculosa OT 289.</title>
        <authorList>
            <consortium name="The Broad Institute Genome Sequencing Platform"/>
            <person name="Earl A."/>
            <person name="Ward D."/>
            <person name="Feldgarden M."/>
            <person name="Gevers D."/>
            <person name="Izard J."/>
            <person name="Blanton J.M."/>
            <person name="Mathney J."/>
            <person name="Tanner A.C."/>
            <person name="Dewhirst F.E."/>
            <person name="Young S.K."/>
            <person name="Zeng Q."/>
            <person name="Gargeya S."/>
            <person name="Fitzgerald M."/>
            <person name="Haas B."/>
            <person name="Abouelleil A."/>
            <person name="Alvarado L."/>
            <person name="Arachchi H.M."/>
            <person name="Berlin A."/>
            <person name="Chapman S.B."/>
            <person name="Gearin G."/>
            <person name="Goldberg J."/>
            <person name="Griggs A."/>
            <person name="Gujja S."/>
            <person name="Hansen M."/>
            <person name="Heiman D."/>
            <person name="Howarth C."/>
            <person name="Larimer J."/>
            <person name="Lui A."/>
            <person name="MacDonald P.J.P."/>
            <person name="McCowen C."/>
            <person name="Montmayeur A."/>
            <person name="Murphy C."/>
            <person name="Neiman D."/>
            <person name="Pearson M."/>
            <person name="Priest M."/>
            <person name="Roberts A."/>
            <person name="Saif S."/>
            <person name="Shea T."/>
            <person name="Sisk P."/>
            <person name="Stolte C."/>
            <person name="Sykes S."/>
            <person name="Wortman J."/>
            <person name="Nusbaum C."/>
            <person name="Birren B."/>
        </authorList>
    </citation>
    <scope>NUCLEOTIDE SEQUENCE [LARGE SCALE GENOMIC DNA]</scope>
    <source>
        <strain evidence="1 2">OT 289</strain>
    </source>
</reference>
<dbReference type="Proteomes" id="UP000003167">
    <property type="component" value="Unassembled WGS sequence"/>
</dbReference>
<evidence type="ECO:0000313" key="2">
    <source>
        <dbReference type="Proteomes" id="UP000003167"/>
    </source>
</evidence>
<accession>H1HNK1</accession>
<gene>
    <name evidence="1" type="ORF">HMPREF9944_01745</name>
</gene>
<dbReference type="RefSeq" id="WP_008565743.1">
    <property type="nucleotide sequence ID" value="NZ_JH594505.1"/>
</dbReference>
<protein>
    <recommendedName>
        <fullName evidence="3">CRISPR-associated protein Csh1</fullName>
    </recommendedName>
</protein>
<sequence>MIREIINFTNGLLSDIPDIMQWNIQPDKGLHVFIDIDETGNWANQNLQQSIDYDYYDGKNQDIKLWNDCIRYQEATEYITMNKVSKFDKKKKIHSCSPFAVAFNFNFNDKEKSELGIKIFKKSDKPSKEELKSNNALIRAQRRIVIEERLKDYQSNSLSIYGIKKKDGDLFSNQPFIYGKQIMGFFNNLHKILNAVELIAEYSLLTGKDYLHLYLRTIPIDVQEELHNRYVKQEIFSGEVMLKEHFGSVGFFTAYNQKKPFLRHRTSFLKDGVSQRFSEEDAITLYTFEKLLRRKPQCLPNPLPIMVDGREWNKRVIKLFNESGDTLSFRDLLKQLFAKYNMKSLPNYYLLNLSKTVSGIVINDFDFVPLFRYYLDGDIVVSNVTNSSSLQDKSFEREREISIKTIFDFERVAVREVFNNSLVKIKEDKYVTNYFGEIDSNYVIGGTLMSNLMQKYRKAIYAYIYKSDTNAINASMFDDIMYQSVLSNIKLDTFENKRFEWNNSIKKKINIWFSLYKMFNQNDKRENMVTKINELKNEISRVTKGETDLLSPESFAFGAGQLVSYLMDRSVSTNKTYAMLEPYLQKGKSRFLQDAIAQTVTVYKHDINQIYKGRFEFLASQVLTYGGDIDMKPLLKYFLAGCFSPCTIYEKTKEITNNN</sequence>
<evidence type="ECO:0008006" key="3">
    <source>
        <dbReference type="Google" id="ProtNLM"/>
    </source>
</evidence>
<dbReference type="STRING" id="999422.HMPREF9944_01745"/>
<evidence type="ECO:0000313" key="1">
    <source>
        <dbReference type="EMBL" id="EHO68880.1"/>
    </source>
</evidence>
<dbReference type="PATRIC" id="fig|999422.3.peg.1837"/>
<keyword evidence="2" id="KW-1185">Reference proteome</keyword>
<comment type="caution">
    <text evidence="1">The sequence shown here is derived from an EMBL/GenBank/DDBJ whole genome shotgun (WGS) entry which is preliminary data.</text>
</comment>
<dbReference type="OrthoDB" id="1397020at2"/>
<name>H1HNK1_9BACT</name>
<dbReference type="HOGENOM" id="CLU_449566_0_0_10"/>
<dbReference type="EMBL" id="AGEK01000030">
    <property type="protein sequence ID" value="EHO68880.1"/>
    <property type="molecule type" value="Genomic_DNA"/>
</dbReference>